<dbReference type="Proteomes" id="UP000838412">
    <property type="component" value="Chromosome 3"/>
</dbReference>
<gene>
    <name evidence="1" type="primary">Hypp1905</name>
    <name evidence="1" type="ORF">BLAG_LOCUS15614</name>
</gene>
<evidence type="ECO:0000313" key="1">
    <source>
        <dbReference type="EMBL" id="CAH1257850.1"/>
    </source>
</evidence>
<evidence type="ECO:0000313" key="2">
    <source>
        <dbReference type="Proteomes" id="UP000838412"/>
    </source>
</evidence>
<keyword evidence="2" id="KW-1185">Reference proteome</keyword>
<organism evidence="1 2">
    <name type="scientific">Branchiostoma lanceolatum</name>
    <name type="common">Common lancelet</name>
    <name type="synonym">Amphioxus lanceolatum</name>
    <dbReference type="NCBI Taxonomy" id="7740"/>
    <lineage>
        <taxon>Eukaryota</taxon>
        <taxon>Metazoa</taxon>
        <taxon>Chordata</taxon>
        <taxon>Cephalochordata</taxon>
        <taxon>Leptocardii</taxon>
        <taxon>Amphioxiformes</taxon>
        <taxon>Branchiostomatidae</taxon>
        <taxon>Branchiostoma</taxon>
    </lineage>
</organism>
<sequence>MMIHKPLQQKEFLIQTTPGPLKASTHFQSTKEHMKVPIHMLRDLHSRPCMRKFIRETWPRRKRFKPLLQVVRAICNHMKIQQPLQQKEFLIQTTPGPLKASTHFQSIKEHMKVPIHKYMSYILKVRTNHQQAFFIQTLPFGGISLRQGLQDIGSRPAFVPDIHMTTHMLLVTLTHICRHHHQINGLILTNGWAMVNIPNNTLLKPNLLKRQKNLLCHR</sequence>
<dbReference type="AlphaFoldDB" id="A0A8J9ZP48"/>
<dbReference type="EMBL" id="OV696688">
    <property type="protein sequence ID" value="CAH1257850.1"/>
    <property type="molecule type" value="Genomic_DNA"/>
</dbReference>
<reference evidence="1" key="1">
    <citation type="submission" date="2022-01" db="EMBL/GenBank/DDBJ databases">
        <authorList>
            <person name="Braso-Vives M."/>
        </authorList>
    </citation>
    <scope>NUCLEOTIDE SEQUENCE</scope>
</reference>
<name>A0A8J9ZP48_BRALA</name>
<protein>
    <submittedName>
        <fullName evidence="1">Hypp1905 protein</fullName>
    </submittedName>
</protein>
<proteinExistence type="predicted"/>
<accession>A0A8J9ZP48</accession>